<comment type="cofactor">
    <cofactor evidence="3">
        <name>Zn(2+)</name>
        <dbReference type="ChEBI" id="CHEBI:29105"/>
    </cofactor>
    <text evidence="3">Binds 1 zinc ion per subunit.</text>
</comment>
<evidence type="ECO:0000256" key="4">
    <source>
        <dbReference type="PROSITE-ProRule" id="PRU00236"/>
    </source>
</evidence>
<comment type="caution">
    <text evidence="3">Lacks conserved residue(s) required for the propagation of feature annotation.</text>
</comment>
<dbReference type="AlphaFoldDB" id="A0A5N7MWM9"/>
<evidence type="ECO:0000313" key="6">
    <source>
        <dbReference type="EMBL" id="MPR31100.1"/>
    </source>
</evidence>
<reference evidence="6 7" key="1">
    <citation type="journal article" date="2019" name="Syst. Appl. Microbiol.">
        <title>Microvirga tunisiensis sp. nov., a root nodule symbiotic bacterium isolated from Lupinus micranthus and L. luteus grown in Northern Tunisia.</title>
        <authorList>
            <person name="Msaddak A."/>
            <person name="Rejili M."/>
            <person name="Duran D."/>
            <person name="Mars M."/>
            <person name="Palacios J.M."/>
            <person name="Ruiz-Argueso T."/>
            <person name="Rey L."/>
            <person name="Imperial J."/>
        </authorList>
    </citation>
    <scope>NUCLEOTIDE SEQUENCE [LARGE SCALE GENOMIC DNA]</scope>
    <source>
        <strain evidence="6 7">Lmie10</strain>
    </source>
</reference>
<comment type="similarity">
    <text evidence="3">Belongs to the sirtuin family. Class III subfamily.</text>
</comment>
<keyword evidence="3" id="KW-0963">Cytoplasm</keyword>
<sequence length="251" mass="27430">MNVFVLAGAGVSAESGLGTFRDKDGLWSRFDPMKLATPEAFAHDPDQVHAFYNMRRQNLLSAEPNAAHRALARLETGLVERGGSLFLCTQNIDDLHERAGSKQVIHMHGELLKARCTDCGETMTWREDLSVEVPCPSCHRSGGLRPHVVWFGEMPLEMDAIYDALLAADLFVAIGTSGSVYPAAGFVSEARGHGIRTCEINLEPSDNARQFDEGQYGPASEVVPFWVEQILSQKSLADQAGITAPRSPHPK</sequence>
<keyword evidence="3 4" id="KW-0479">Metal-binding</keyword>
<dbReference type="CDD" id="cd01412">
    <property type="entry name" value="SIRT5_Af1_CobB"/>
    <property type="match status" value="1"/>
</dbReference>
<comment type="domain">
    <text evidence="3">2 residues (Tyr-52 and Arg-55) present in a large hydrophobic pocket are probably involved in substrate specificity. They are important for desuccinylation activity, but dispensable for deacetylation activity.</text>
</comment>
<feature type="binding site" evidence="3">
    <location>
        <position position="55"/>
    </location>
    <ligand>
        <name>substrate</name>
    </ligand>
</feature>
<evidence type="ECO:0000256" key="3">
    <source>
        <dbReference type="HAMAP-Rule" id="MF_01121"/>
    </source>
</evidence>
<evidence type="ECO:0000256" key="2">
    <source>
        <dbReference type="ARBA" id="ARBA00023027"/>
    </source>
</evidence>
<protein>
    <recommendedName>
        <fullName evidence="3">NAD-dependent protein deacylase</fullName>
        <ecNumber evidence="3">2.3.1.286</ecNumber>
    </recommendedName>
    <alternativeName>
        <fullName evidence="3">Regulatory protein SIR2 homolog</fullName>
    </alternativeName>
</protein>
<feature type="binding site" evidence="3">
    <location>
        <begin position="90"/>
        <end position="93"/>
    </location>
    <ligand>
        <name>NAD(+)</name>
        <dbReference type="ChEBI" id="CHEBI:57540"/>
    </ligand>
</feature>
<dbReference type="Gene3D" id="3.40.50.1220">
    <property type="entry name" value="TPP-binding domain"/>
    <property type="match status" value="1"/>
</dbReference>
<dbReference type="PROSITE" id="PS50305">
    <property type="entry name" value="SIRTUIN"/>
    <property type="match status" value="1"/>
</dbReference>
<feature type="binding site" evidence="3">
    <location>
        <position position="219"/>
    </location>
    <ligand>
        <name>NAD(+)</name>
        <dbReference type="ChEBI" id="CHEBI:57540"/>
    </ligand>
</feature>
<dbReference type="GO" id="GO:0036055">
    <property type="term" value="F:protein-succinyllysine desuccinylase activity"/>
    <property type="evidence" value="ECO:0007669"/>
    <property type="project" value="UniProtKB-UniRule"/>
</dbReference>
<feature type="binding site" evidence="3 4">
    <location>
        <position position="135"/>
    </location>
    <ligand>
        <name>Zn(2+)</name>
        <dbReference type="ChEBI" id="CHEBI:29105"/>
    </ligand>
</feature>
<comment type="catalytic activity">
    <reaction evidence="3">
        <text>N(6)-acetyl-L-lysyl-[protein] + NAD(+) + H2O = 2''-O-acetyl-ADP-D-ribose + nicotinamide + L-lysyl-[protein]</text>
        <dbReference type="Rhea" id="RHEA:43636"/>
        <dbReference type="Rhea" id="RHEA-COMP:9752"/>
        <dbReference type="Rhea" id="RHEA-COMP:10731"/>
        <dbReference type="ChEBI" id="CHEBI:15377"/>
        <dbReference type="ChEBI" id="CHEBI:17154"/>
        <dbReference type="ChEBI" id="CHEBI:29969"/>
        <dbReference type="ChEBI" id="CHEBI:57540"/>
        <dbReference type="ChEBI" id="CHEBI:61930"/>
        <dbReference type="ChEBI" id="CHEBI:83767"/>
        <dbReference type="EC" id="2.3.1.286"/>
    </reaction>
</comment>
<dbReference type="GO" id="GO:0036054">
    <property type="term" value="F:protein-malonyllysine demalonylase activity"/>
    <property type="evidence" value="ECO:0007669"/>
    <property type="project" value="InterPro"/>
</dbReference>
<dbReference type="InterPro" id="IPR050134">
    <property type="entry name" value="NAD-dep_sirtuin_deacylases"/>
</dbReference>
<dbReference type="OrthoDB" id="9800582at2"/>
<feature type="binding site" evidence="3 4">
    <location>
        <position position="116"/>
    </location>
    <ligand>
        <name>Zn(2+)</name>
        <dbReference type="ChEBI" id="CHEBI:29105"/>
    </ligand>
</feature>
<feature type="domain" description="Deacetylase sirtuin-type" evidence="5">
    <location>
        <begin position="1"/>
        <end position="233"/>
    </location>
</feature>
<feature type="binding site" evidence="3">
    <location>
        <begin position="8"/>
        <end position="27"/>
    </location>
    <ligand>
        <name>NAD(+)</name>
        <dbReference type="ChEBI" id="CHEBI:57540"/>
    </ligand>
</feature>
<dbReference type="InterPro" id="IPR029035">
    <property type="entry name" value="DHS-like_NAD/FAD-binding_dom"/>
</dbReference>
<organism evidence="6 7">
    <name type="scientific">Microvirga tunisiensis</name>
    <dbReference type="NCBI Taxonomy" id="2108360"/>
    <lineage>
        <taxon>Bacteria</taxon>
        <taxon>Pseudomonadati</taxon>
        <taxon>Pseudomonadota</taxon>
        <taxon>Alphaproteobacteria</taxon>
        <taxon>Hyphomicrobiales</taxon>
        <taxon>Methylobacteriaceae</taxon>
        <taxon>Microvirga</taxon>
    </lineage>
</organism>
<dbReference type="GO" id="GO:0008270">
    <property type="term" value="F:zinc ion binding"/>
    <property type="evidence" value="ECO:0007669"/>
    <property type="project" value="UniProtKB-UniRule"/>
</dbReference>
<dbReference type="GO" id="GO:0017136">
    <property type="term" value="F:histone deacetylase activity, NAD-dependent"/>
    <property type="evidence" value="ECO:0007669"/>
    <property type="project" value="TreeGrafter"/>
</dbReference>
<feature type="binding site" evidence="3">
    <location>
        <begin position="175"/>
        <end position="177"/>
    </location>
    <ligand>
        <name>NAD(+)</name>
        <dbReference type="ChEBI" id="CHEBI:57540"/>
    </ligand>
</feature>
<comment type="catalytic activity">
    <reaction evidence="3">
        <text>N(6)-succinyl-L-lysyl-[protein] + NAD(+) + H2O = 2''-O-succinyl-ADP-D-ribose + nicotinamide + L-lysyl-[protein]</text>
        <dbReference type="Rhea" id="RHEA:47668"/>
        <dbReference type="Rhea" id="RHEA-COMP:9752"/>
        <dbReference type="Rhea" id="RHEA-COMP:11877"/>
        <dbReference type="ChEBI" id="CHEBI:15377"/>
        <dbReference type="ChEBI" id="CHEBI:17154"/>
        <dbReference type="ChEBI" id="CHEBI:29969"/>
        <dbReference type="ChEBI" id="CHEBI:57540"/>
        <dbReference type="ChEBI" id="CHEBI:87830"/>
        <dbReference type="ChEBI" id="CHEBI:87832"/>
    </reaction>
</comment>
<evidence type="ECO:0000256" key="1">
    <source>
        <dbReference type="ARBA" id="ARBA00022679"/>
    </source>
</evidence>
<feature type="binding site" evidence="3">
    <location>
        <position position="52"/>
    </location>
    <ligand>
        <name>substrate</name>
    </ligand>
</feature>
<keyword evidence="2 3" id="KW-0520">NAD</keyword>
<dbReference type="SUPFAM" id="SSF52467">
    <property type="entry name" value="DHS-like NAD/FAD-binding domain"/>
    <property type="match status" value="1"/>
</dbReference>
<comment type="caution">
    <text evidence="6">The sequence shown here is derived from an EMBL/GenBank/DDBJ whole genome shotgun (WGS) entry which is preliminary data.</text>
</comment>
<dbReference type="GO" id="GO:0070403">
    <property type="term" value="F:NAD+ binding"/>
    <property type="evidence" value="ECO:0007669"/>
    <property type="project" value="UniProtKB-UniRule"/>
</dbReference>
<comment type="function">
    <text evidence="3">NAD-dependent lysine deacetylase and desuccinylase that specifically removes acetyl and succinyl groups on target proteins. Modulates the activities of several proteins which are inactive in their acylated form.</text>
</comment>
<comment type="subcellular location">
    <subcellularLocation>
        <location evidence="3">Cytoplasm</location>
    </subcellularLocation>
</comment>
<dbReference type="HAMAP" id="MF_01121">
    <property type="entry name" value="Sirtuin_ClassIII"/>
    <property type="match status" value="1"/>
</dbReference>
<gene>
    <name evidence="3" type="primary">cobB</name>
    <name evidence="6" type="ORF">FS320_40905</name>
</gene>
<dbReference type="Proteomes" id="UP000403266">
    <property type="component" value="Unassembled WGS sequence"/>
</dbReference>
<proteinExistence type="inferred from homology"/>
<name>A0A5N7MWM9_9HYPH</name>
<dbReference type="EC" id="2.3.1.286" evidence="3"/>
<keyword evidence="1" id="KW-0808">Transferase</keyword>
<feature type="binding site" evidence="3 4">
    <location>
        <position position="119"/>
    </location>
    <ligand>
        <name>Zn(2+)</name>
        <dbReference type="ChEBI" id="CHEBI:29105"/>
    </ligand>
</feature>
<dbReference type="InterPro" id="IPR026591">
    <property type="entry name" value="Sirtuin_cat_small_dom_sf"/>
</dbReference>
<keyword evidence="3 4" id="KW-0862">Zinc</keyword>
<evidence type="ECO:0000259" key="5">
    <source>
        <dbReference type="PROSITE" id="PS50305"/>
    </source>
</evidence>
<accession>A0A5N7MWM9</accession>
<dbReference type="RefSeq" id="WP_152718269.1">
    <property type="nucleotide sequence ID" value="NZ_VOSJ01000574.1"/>
</dbReference>
<dbReference type="PANTHER" id="PTHR11085">
    <property type="entry name" value="NAD-DEPENDENT PROTEIN DEACYLASE SIRTUIN-5, MITOCHONDRIAL-RELATED"/>
    <property type="match status" value="1"/>
</dbReference>
<dbReference type="GO" id="GO:0005737">
    <property type="term" value="C:cytoplasm"/>
    <property type="evidence" value="ECO:0007669"/>
    <property type="project" value="UniProtKB-SubCell"/>
</dbReference>
<keyword evidence="7" id="KW-1185">Reference proteome</keyword>
<dbReference type="EMBL" id="VOSK01000542">
    <property type="protein sequence ID" value="MPR31100.1"/>
    <property type="molecule type" value="Genomic_DNA"/>
</dbReference>
<dbReference type="InterPro" id="IPR026590">
    <property type="entry name" value="Ssirtuin_cat_dom"/>
</dbReference>
<dbReference type="InterPro" id="IPR027546">
    <property type="entry name" value="Sirtuin_class_III"/>
</dbReference>
<feature type="binding site" evidence="3 4">
    <location>
        <position position="138"/>
    </location>
    <ligand>
        <name>Zn(2+)</name>
        <dbReference type="ChEBI" id="CHEBI:29105"/>
    </ligand>
</feature>
<dbReference type="InterPro" id="IPR003000">
    <property type="entry name" value="Sirtuin"/>
</dbReference>
<dbReference type="Pfam" id="PF02146">
    <property type="entry name" value="SIR2"/>
    <property type="match status" value="1"/>
</dbReference>
<feature type="active site" description="Proton acceptor" evidence="3 4">
    <location>
        <position position="108"/>
    </location>
</feature>
<dbReference type="Gene3D" id="3.30.1600.10">
    <property type="entry name" value="SIR2/SIRT2 'Small Domain"/>
    <property type="match status" value="1"/>
</dbReference>
<evidence type="ECO:0000313" key="7">
    <source>
        <dbReference type="Proteomes" id="UP000403266"/>
    </source>
</evidence>
<dbReference type="PANTHER" id="PTHR11085:SF4">
    <property type="entry name" value="NAD-DEPENDENT PROTEIN DEACYLASE"/>
    <property type="match status" value="1"/>
</dbReference>